<evidence type="ECO:0000259" key="8">
    <source>
        <dbReference type="PROSITE" id="PS50928"/>
    </source>
</evidence>
<feature type="transmembrane region" description="Helical" evidence="7">
    <location>
        <begin position="97"/>
        <end position="119"/>
    </location>
</feature>
<keyword evidence="6 7" id="KW-0472">Membrane</keyword>
<dbReference type="PROSITE" id="PS50928">
    <property type="entry name" value="ABC_TM1"/>
    <property type="match status" value="1"/>
</dbReference>
<gene>
    <name evidence="9" type="ORF">ASILVAE211_23590</name>
</gene>
<evidence type="ECO:0000313" key="10">
    <source>
        <dbReference type="Proteomes" id="UP000708298"/>
    </source>
</evidence>
<feature type="transmembrane region" description="Helical" evidence="7">
    <location>
        <begin position="259"/>
        <end position="281"/>
    </location>
</feature>
<evidence type="ECO:0000256" key="2">
    <source>
        <dbReference type="ARBA" id="ARBA00022448"/>
    </source>
</evidence>
<feature type="transmembrane region" description="Helical" evidence="7">
    <location>
        <begin position="131"/>
        <end position="155"/>
    </location>
</feature>
<dbReference type="RefSeq" id="WP_227323833.1">
    <property type="nucleotide sequence ID" value="NZ_JAESVB010000026.1"/>
</dbReference>
<organism evidence="9 10">
    <name type="scientific">Acidisoma silvae</name>
    <dbReference type="NCBI Taxonomy" id="2802396"/>
    <lineage>
        <taxon>Bacteria</taxon>
        <taxon>Pseudomonadati</taxon>
        <taxon>Pseudomonadota</taxon>
        <taxon>Alphaproteobacteria</taxon>
        <taxon>Acetobacterales</taxon>
        <taxon>Acidocellaceae</taxon>
        <taxon>Acidisoma</taxon>
    </lineage>
</organism>
<keyword evidence="2 7" id="KW-0813">Transport</keyword>
<keyword evidence="10" id="KW-1185">Reference proteome</keyword>
<comment type="caution">
    <text evidence="9">The sequence shown here is derived from an EMBL/GenBank/DDBJ whole genome shotgun (WGS) entry which is preliminary data.</text>
</comment>
<reference evidence="9" key="2">
    <citation type="submission" date="2021-01" db="EMBL/GenBank/DDBJ databases">
        <authorList>
            <person name="Mieszkin S."/>
            <person name="Pouder E."/>
            <person name="Alain K."/>
        </authorList>
    </citation>
    <scope>NUCLEOTIDE SEQUENCE</scope>
    <source>
        <strain evidence="9">HW T2.11</strain>
    </source>
</reference>
<evidence type="ECO:0000313" key="9">
    <source>
        <dbReference type="EMBL" id="MCB8878187.1"/>
    </source>
</evidence>
<evidence type="ECO:0000256" key="3">
    <source>
        <dbReference type="ARBA" id="ARBA00022475"/>
    </source>
</evidence>
<proteinExistence type="inferred from homology"/>
<sequence>MTRYLASRVGQLVLVLIGVSVIVFFTMHVLPGDVATLLLGERATAAQLTQLRHQLGLDQSLPVQYADFFWQVLQGNFGTSLRSNHAALADVLTAFPVTLQLALAALALAIAVGVPIGIVAGTRPGSVWDNLLMTATLFGVSMPIFWLGLMLLLLFGDLLDWLPIGGLMPTGLDVPRVTGMTVIDSIISGRPLLIWASLRYLALPAVTLATIPLAMIARITRSEMLAMASLDHVRTARAKGMPEGRVIIRHVLRNAMTPVITVIGLQLGLLLSGAVLTETIFSLPGLGRLMVDSILSRDYPVVQAGALFIAFVFVLVNLIVDLTYGLLDPRIRRS</sequence>
<keyword evidence="4 7" id="KW-0812">Transmembrane</keyword>
<evidence type="ECO:0000256" key="5">
    <source>
        <dbReference type="ARBA" id="ARBA00022989"/>
    </source>
</evidence>
<dbReference type="GO" id="GO:0055085">
    <property type="term" value="P:transmembrane transport"/>
    <property type="evidence" value="ECO:0007669"/>
    <property type="project" value="InterPro"/>
</dbReference>
<dbReference type="EMBL" id="JAESVB010000026">
    <property type="protein sequence ID" value="MCB8878187.1"/>
    <property type="molecule type" value="Genomic_DNA"/>
</dbReference>
<reference evidence="9" key="1">
    <citation type="journal article" date="2021" name="Microorganisms">
        <title>Acidisoma silvae sp. nov. and Acidisomacellulosilytica sp. nov., Two Acidophilic Bacteria Isolated from Decaying Wood, Hydrolyzing Cellulose and Producing Poly-3-hydroxybutyrate.</title>
        <authorList>
            <person name="Mieszkin S."/>
            <person name="Pouder E."/>
            <person name="Uroz S."/>
            <person name="Simon-Colin C."/>
            <person name="Alain K."/>
        </authorList>
    </citation>
    <scope>NUCLEOTIDE SEQUENCE</scope>
    <source>
        <strain evidence="9">HW T2.11</strain>
    </source>
</reference>
<name>A0A963YXK4_9PROT</name>
<comment type="similarity">
    <text evidence="7">Belongs to the binding-protein-dependent transport system permease family.</text>
</comment>
<dbReference type="PANTHER" id="PTHR43163:SF6">
    <property type="entry name" value="DIPEPTIDE TRANSPORT SYSTEM PERMEASE PROTEIN DPPB-RELATED"/>
    <property type="match status" value="1"/>
</dbReference>
<dbReference type="Proteomes" id="UP000708298">
    <property type="component" value="Unassembled WGS sequence"/>
</dbReference>
<feature type="domain" description="ABC transmembrane type-1" evidence="8">
    <location>
        <begin position="95"/>
        <end position="320"/>
    </location>
</feature>
<dbReference type="Pfam" id="PF19300">
    <property type="entry name" value="BPD_transp_1_N"/>
    <property type="match status" value="1"/>
</dbReference>
<feature type="transmembrane region" description="Helical" evidence="7">
    <location>
        <begin position="301"/>
        <end position="327"/>
    </location>
</feature>
<dbReference type="GO" id="GO:0005886">
    <property type="term" value="C:plasma membrane"/>
    <property type="evidence" value="ECO:0007669"/>
    <property type="project" value="UniProtKB-SubCell"/>
</dbReference>
<dbReference type="Gene3D" id="1.10.3720.10">
    <property type="entry name" value="MetI-like"/>
    <property type="match status" value="1"/>
</dbReference>
<dbReference type="InterPro" id="IPR045621">
    <property type="entry name" value="BPD_transp_1_N"/>
</dbReference>
<keyword evidence="5 7" id="KW-1133">Transmembrane helix</keyword>
<evidence type="ECO:0000256" key="1">
    <source>
        <dbReference type="ARBA" id="ARBA00004651"/>
    </source>
</evidence>
<dbReference type="InterPro" id="IPR000515">
    <property type="entry name" value="MetI-like"/>
</dbReference>
<feature type="transmembrane region" description="Helical" evidence="7">
    <location>
        <begin position="198"/>
        <end position="217"/>
    </location>
</feature>
<feature type="transmembrane region" description="Helical" evidence="7">
    <location>
        <begin position="12"/>
        <end position="30"/>
    </location>
</feature>
<dbReference type="SUPFAM" id="SSF161098">
    <property type="entry name" value="MetI-like"/>
    <property type="match status" value="1"/>
</dbReference>
<keyword evidence="3" id="KW-1003">Cell membrane</keyword>
<dbReference type="InterPro" id="IPR035906">
    <property type="entry name" value="MetI-like_sf"/>
</dbReference>
<dbReference type="AlphaFoldDB" id="A0A963YXK4"/>
<evidence type="ECO:0000256" key="4">
    <source>
        <dbReference type="ARBA" id="ARBA00022692"/>
    </source>
</evidence>
<dbReference type="PANTHER" id="PTHR43163">
    <property type="entry name" value="DIPEPTIDE TRANSPORT SYSTEM PERMEASE PROTEIN DPPB-RELATED"/>
    <property type="match status" value="1"/>
</dbReference>
<dbReference type="Pfam" id="PF00528">
    <property type="entry name" value="BPD_transp_1"/>
    <property type="match status" value="1"/>
</dbReference>
<evidence type="ECO:0000256" key="6">
    <source>
        <dbReference type="ARBA" id="ARBA00023136"/>
    </source>
</evidence>
<comment type="subcellular location">
    <subcellularLocation>
        <location evidence="1 7">Cell membrane</location>
        <topology evidence="1 7">Multi-pass membrane protein</topology>
    </subcellularLocation>
</comment>
<evidence type="ECO:0000256" key="7">
    <source>
        <dbReference type="RuleBase" id="RU363032"/>
    </source>
</evidence>
<accession>A0A963YXK4</accession>
<dbReference type="CDD" id="cd06261">
    <property type="entry name" value="TM_PBP2"/>
    <property type="match status" value="1"/>
</dbReference>
<protein>
    <submittedName>
        <fullName evidence="9">ABC transporter permease</fullName>
    </submittedName>
</protein>